<evidence type="ECO:0000313" key="2">
    <source>
        <dbReference type="Proteomes" id="UP001576774"/>
    </source>
</evidence>
<organism evidence="1 2">
    <name type="scientific">Floridaenema aerugineum BLCC-F46</name>
    <dbReference type="NCBI Taxonomy" id="3153654"/>
    <lineage>
        <taxon>Bacteria</taxon>
        <taxon>Bacillati</taxon>
        <taxon>Cyanobacteriota</taxon>
        <taxon>Cyanophyceae</taxon>
        <taxon>Oscillatoriophycideae</taxon>
        <taxon>Aerosakkonematales</taxon>
        <taxon>Aerosakkonemataceae</taxon>
        <taxon>Floridanema</taxon>
        <taxon>Floridanema aerugineum</taxon>
    </lineage>
</organism>
<sequence>MRIRCIANTGEFLNETYLDPAVGRTKETEFQLTIDKEYIVYALYQWQGSIWYYICDDGYTYYPQQNPAPLFEVIDNRLSSYWRFEVYPNGLLKLAFEEWLSDRYFYDKLTDGEETESLIFEKVKELIDAEVLSAAPKNNVIESVVLTANVSRP</sequence>
<protein>
    <recommendedName>
        <fullName evidence="3">DUF402 domain-containing protein</fullName>
    </recommendedName>
</protein>
<accession>A0ABV4X1B3</accession>
<dbReference type="RefSeq" id="WP_413269701.1">
    <property type="nucleotide sequence ID" value="NZ_JBHFNQ010000054.1"/>
</dbReference>
<name>A0ABV4X1B3_9CYAN</name>
<proteinExistence type="predicted"/>
<gene>
    <name evidence="1" type="ORF">ACE1CC_06755</name>
</gene>
<dbReference type="Proteomes" id="UP001576774">
    <property type="component" value="Unassembled WGS sequence"/>
</dbReference>
<dbReference type="EMBL" id="JBHFNQ010000054">
    <property type="protein sequence ID" value="MFB2876574.1"/>
    <property type="molecule type" value="Genomic_DNA"/>
</dbReference>
<evidence type="ECO:0008006" key="3">
    <source>
        <dbReference type="Google" id="ProtNLM"/>
    </source>
</evidence>
<keyword evidence="2" id="KW-1185">Reference proteome</keyword>
<comment type="caution">
    <text evidence="1">The sequence shown here is derived from an EMBL/GenBank/DDBJ whole genome shotgun (WGS) entry which is preliminary data.</text>
</comment>
<reference evidence="1 2" key="1">
    <citation type="submission" date="2024-09" db="EMBL/GenBank/DDBJ databases">
        <title>Floridaenema gen nov. (Aerosakkonemataceae, Aerosakkonematales ord. nov., Cyanobacteria) from benthic tropical and subtropical fresh waters, with the description of four new species.</title>
        <authorList>
            <person name="Moretto J.A."/>
            <person name="Berthold D.E."/>
            <person name="Lefler F.W."/>
            <person name="Huang I.-S."/>
            <person name="Laughinghouse H. IV."/>
        </authorList>
    </citation>
    <scope>NUCLEOTIDE SEQUENCE [LARGE SCALE GENOMIC DNA]</scope>
    <source>
        <strain evidence="1 2">BLCC-F46</strain>
    </source>
</reference>
<evidence type="ECO:0000313" key="1">
    <source>
        <dbReference type="EMBL" id="MFB2876574.1"/>
    </source>
</evidence>